<keyword evidence="1" id="KW-0472">Membrane</keyword>
<protein>
    <submittedName>
        <fullName evidence="2">Uncharacterized protein</fullName>
    </submittedName>
</protein>
<evidence type="ECO:0000313" key="2">
    <source>
        <dbReference type="EMBL" id="GAA3242169.1"/>
    </source>
</evidence>
<keyword evidence="3" id="KW-1185">Reference proteome</keyword>
<sequence length="566" mass="60664">MRIHTGRTLRRIAFTWLTPPLLVLLLLGLCRMLAPGSSVNQSLPDFFEREFYPSGSLYPLTGYAWLLIAIGLFATAMIVFDQVDSGGGSGGGGLLVAAFALLGVFVLAVPFITAVWNNDKDHGRFYSAATVYHVPSVEDPPSSLTGLLEGAKPGTNGCDRAGAHDVRSCVKVDDSFKTLAWEPRTTSLAAARTAMTNAASPVQNVDVMDGSLSYLYGETAGQGRWAAVLDGTGAQSAYGVAEWDGSANAVRVCRFTGGHRFDRAFGGSGGNSLHNLLADRFSGLHFDEDDVWGYCQGDEPRIVVRVTSGKGYANRRVEVPAGVLILRGSPSGRPVMEHRARIGPGELPGPVYPTSLVRVQKDANSWTAGRANKDEKAYGYQRSEYKTQKDNRGEYLMRGTDRRLYYLTPLTPHASKSESLIAYGVVRADEVASGRLNTYDIHVLADGDPAVVSLPNLDAKAIAYVSGPQSPYPNFLNSGGALQEFMPLGGGKWRVYGVQNGQTVFYIDLASTGALQPKTVLPGAPQAAAPSKDLTCASPPKDLPDRLLAQCLSDLASELRRRNPGG</sequence>
<keyword evidence="1" id="KW-0812">Transmembrane</keyword>
<accession>A0ABP6QRV7</accession>
<evidence type="ECO:0000313" key="3">
    <source>
        <dbReference type="Proteomes" id="UP001501237"/>
    </source>
</evidence>
<reference evidence="3" key="1">
    <citation type="journal article" date="2019" name="Int. J. Syst. Evol. Microbiol.">
        <title>The Global Catalogue of Microorganisms (GCM) 10K type strain sequencing project: providing services to taxonomists for standard genome sequencing and annotation.</title>
        <authorList>
            <consortium name="The Broad Institute Genomics Platform"/>
            <consortium name="The Broad Institute Genome Sequencing Center for Infectious Disease"/>
            <person name="Wu L."/>
            <person name="Ma J."/>
        </authorList>
    </citation>
    <scope>NUCLEOTIDE SEQUENCE [LARGE SCALE GENOMIC DNA]</scope>
    <source>
        <strain evidence="3">JCM 9377</strain>
    </source>
</reference>
<name>A0ABP6QRV7_9ACTN</name>
<feature type="transmembrane region" description="Helical" evidence="1">
    <location>
        <begin position="62"/>
        <end position="80"/>
    </location>
</feature>
<proteinExistence type="predicted"/>
<keyword evidence="1" id="KW-1133">Transmembrane helix</keyword>
<feature type="transmembrane region" description="Helical" evidence="1">
    <location>
        <begin position="92"/>
        <end position="116"/>
    </location>
</feature>
<evidence type="ECO:0000256" key="1">
    <source>
        <dbReference type="SAM" id="Phobius"/>
    </source>
</evidence>
<dbReference type="Proteomes" id="UP001501237">
    <property type="component" value="Unassembled WGS sequence"/>
</dbReference>
<comment type="caution">
    <text evidence="2">The sequence shown here is derived from an EMBL/GenBank/DDBJ whole genome shotgun (WGS) entry which is preliminary data.</text>
</comment>
<dbReference type="RefSeq" id="WP_344839652.1">
    <property type="nucleotide sequence ID" value="NZ_BAAAUV010000049.1"/>
</dbReference>
<gene>
    <name evidence="2" type="ORF">GCM10010468_79740</name>
</gene>
<dbReference type="EMBL" id="BAAAUV010000049">
    <property type="protein sequence ID" value="GAA3242169.1"/>
    <property type="molecule type" value="Genomic_DNA"/>
</dbReference>
<organism evidence="2 3">
    <name type="scientific">Actinocorallia longicatena</name>
    <dbReference type="NCBI Taxonomy" id="111803"/>
    <lineage>
        <taxon>Bacteria</taxon>
        <taxon>Bacillati</taxon>
        <taxon>Actinomycetota</taxon>
        <taxon>Actinomycetes</taxon>
        <taxon>Streptosporangiales</taxon>
        <taxon>Thermomonosporaceae</taxon>
        <taxon>Actinocorallia</taxon>
    </lineage>
</organism>